<comment type="caution">
    <text evidence="2">The sequence shown here is derived from an EMBL/GenBank/DDBJ whole genome shotgun (WGS) entry which is preliminary data.</text>
</comment>
<protein>
    <submittedName>
        <fullName evidence="2">Isoamylase early set domain-containing protein</fullName>
    </submittedName>
</protein>
<dbReference type="InterPro" id="IPR032640">
    <property type="entry name" value="AMPK1_CBM"/>
</dbReference>
<dbReference type="CDD" id="cd07184">
    <property type="entry name" value="E_set_Isoamylase_like_N"/>
    <property type="match status" value="1"/>
</dbReference>
<proteinExistence type="predicted"/>
<dbReference type="InterPro" id="IPR014756">
    <property type="entry name" value="Ig_E-set"/>
</dbReference>
<evidence type="ECO:0000259" key="1">
    <source>
        <dbReference type="Pfam" id="PF16561"/>
    </source>
</evidence>
<gene>
    <name evidence="2" type="ORF">ACFS29_08310</name>
</gene>
<keyword evidence="3" id="KW-1185">Reference proteome</keyword>
<reference evidence="3" key="1">
    <citation type="journal article" date="2019" name="Int. J. Syst. Evol. Microbiol.">
        <title>The Global Catalogue of Microorganisms (GCM) 10K type strain sequencing project: providing services to taxonomists for standard genome sequencing and annotation.</title>
        <authorList>
            <consortium name="The Broad Institute Genomics Platform"/>
            <consortium name="The Broad Institute Genome Sequencing Center for Infectious Disease"/>
            <person name="Wu L."/>
            <person name="Ma J."/>
        </authorList>
    </citation>
    <scope>NUCLEOTIDE SEQUENCE [LARGE SCALE GENOMIC DNA]</scope>
    <source>
        <strain evidence="3">KCTC 32514</strain>
    </source>
</reference>
<dbReference type="EMBL" id="JBHUOS010000007">
    <property type="protein sequence ID" value="MFD2915638.1"/>
    <property type="molecule type" value="Genomic_DNA"/>
</dbReference>
<accession>A0ABW5ZVG9</accession>
<sequence length="99" mass="11076">MAITKQFLKSKPVCKVTFSLPAEEAKKVSVVGSFNEWNEKKAVQLKKLKNGTFKGTVDLEKDNSYEFRYVVDGTYINDDQADAYAWSDFAGAENGVLNV</sequence>
<evidence type="ECO:0000313" key="2">
    <source>
        <dbReference type="EMBL" id="MFD2915638.1"/>
    </source>
</evidence>
<feature type="domain" description="AMP-activated protein kinase glycogen-binding" evidence="1">
    <location>
        <begin position="23"/>
        <end position="99"/>
    </location>
</feature>
<dbReference type="InterPro" id="IPR013783">
    <property type="entry name" value="Ig-like_fold"/>
</dbReference>
<dbReference type="RefSeq" id="WP_194509471.1">
    <property type="nucleotide sequence ID" value="NZ_JADILU010000008.1"/>
</dbReference>
<dbReference type="Pfam" id="PF16561">
    <property type="entry name" value="AMPK1_CBM"/>
    <property type="match status" value="1"/>
</dbReference>
<organism evidence="2 3">
    <name type="scientific">Psychroserpens luteus</name>
    <dbReference type="NCBI Taxonomy" id="1434066"/>
    <lineage>
        <taxon>Bacteria</taxon>
        <taxon>Pseudomonadati</taxon>
        <taxon>Bacteroidota</taxon>
        <taxon>Flavobacteriia</taxon>
        <taxon>Flavobacteriales</taxon>
        <taxon>Flavobacteriaceae</taxon>
        <taxon>Psychroserpens</taxon>
    </lineage>
</organism>
<name>A0ABW5ZVG9_9FLAO</name>
<dbReference type="Gene3D" id="2.60.40.10">
    <property type="entry name" value="Immunoglobulins"/>
    <property type="match status" value="1"/>
</dbReference>
<dbReference type="Proteomes" id="UP001597548">
    <property type="component" value="Unassembled WGS sequence"/>
</dbReference>
<dbReference type="SUPFAM" id="SSF81296">
    <property type="entry name" value="E set domains"/>
    <property type="match status" value="1"/>
</dbReference>
<evidence type="ECO:0000313" key="3">
    <source>
        <dbReference type="Proteomes" id="UP001597548"/>
    </source>
</evidence>